<dbReference type="PROSITE" id="PS00061">
    <property type="entry name" value="ADH_SHORT"/>
    <property type="match status" value="1"/>
</dbReference>
<protein>
    <submittedName>
        <fullName evidence="4">2-hydroxycyclohexanecarboxyl-CoA dehydrogenase</fullName>
    </submittedName>
</protein>
<reference evidence="4 5" key="1">
    <citation type="submission" date="2017-05" db="EMBL/GenBank/DDBJ databases">
        <title>Isolation of Rhodococcus sp. S2-17 biodegrading of BP-3.</title>
        <authorList>
            <person name="Lee Y."/>
            <person name="Kim K.H."/>
            <person name="Chun B.H."/>
            <person name="Jung H.S."/>
            <person name="Jeon C.O."/>
        </authorList>
    </citation>
    <scope>NUCLEOTIDE SEQUENCE [LARGE SCALE GENOMIC DNA]</scope>
    <source>
        <strain evidence="4 5">S2-17</strain>
    </source>
</reference>
<comment type="similarity">
    <text evidence="1">Belongs to the short-chain dehydrogenases/reductases (SDR) family.</text>
</comment>
<dbReference type="KEGG" id="roz:CBI38_28955"/>
<sequence>MNLGLNDRVALITGGASGIGRAVTEALTREGARVVIVDRDAAGQQVADELRAAGHEAVFVRADITDETDVASVVRYTLETYGSLDTVCGCAGISGPVGRRVDEIDAADWDQVQSVNVRGNFLLANHTVAALSASDIGTLVFVASDSAFIAFEGMTPYSVSKAALVMLARSLSVDHPRMRVNAVCPGIVDTPMSRADLDAAEGFDIASFPVVSADQIARHVLFLASPISEPANGTSPIVDFGMHCRAAIGTLDFGSS</sequence>
<dbReference type="CDD" id="cd05233">
    <property type="entry name" value="SDR_c"/>
    <property type="match status" value="1"/>
</dbReference>
<dbReference type="RefSeq" id="WP_109334421.1">
    <property type="nucleotide sequence ID" value="NZ_CP021354.1"/>
</dbReference>
<dbReference type="SMART" id="SM00822">
    <property type="entry name" value="PKS_KR"/>
    <property type="match status" value="1"/>
</dbReference>
<dbReference type="Pfam" id="PF13561">
    <property type="entry name" value="adh_short_C2"/>
    <property type="match status" value="1"/>
</dbReference>
<evidence type="ECO:0000256" key="2">
    <source>
        <dbReference type="ARBA" id="ARBA00023002"/>
    </source>
</evidence>
<dbReference type="AlphaFoldDB" id="A0A2S2C2B1"/>
<evidence type="ECO:0000313" key="5">
    <source>
        <dbReference type="Proteomes" id="UP000245711"/>
    </source>
</evidence>
<evidence type="ECO:0000259" key="3">
    <source>
        <dbReference type="SMART" id="SM00822"/>
    </source>
</evidence>
<dbReference type="PRINTS" id="PR00081">
    <property type="entry name" value="GDHRDH"/>
</dbReference>
<dbReference type="FunFam" id="3.40.50.720:FF:000084">
    <property type="entry name" value="Short-chain dehydrogenase reductase"/>
    <property type="match status" value="1"/>
</dbReference>
<dbReference type="Gene3D" id="3.40.50.720">
    <property type="entry name" value="NAD(P)-binding Rossmann-like Domain"/>
    <property type="match status" value="1"/>
</dbReference>
<dbReference type="GO" id="GO:0016491">
    <property type="term" value="F:oxidoreductase activity"/>
    <property type="evidence" value="ECO:0007669"/>
    <property type="project" value="UniProtKB-KW"/>
</dbReference>
<gene>
    <name evidence="4" type="ORF">CBI38_28955</name>
</gene>
<accession>A0A2S2C2B1</accession>
<dbReference type="EMBL" id="CP021354">
    <property type="protein sequence ID" value="AWK74989.1"/>
    <property type="molecule type" value="Genomic_DNA"/>
</dbReference>
<organism evidence="4 5">
    <name type="scientific">Rhodococcus oxybenzonivorans</name>
    <dbReference type="NCBI Taxonomy" id="1990687"/>
    <lineage>
        <taxon>Bacteria</taxon>
        <taxon>Bacillati</taxon>
        <taxon>Actinomycetota</taxon>
        <taxon>Actinomycetes</taxon>
        <taxon>Mycobacteriales</taxon>
        <taxon>Nocardiaceae</taxon>
        <taxon>Rhodococcus</taxon>
    </lineage>
</organism>
<proteinExistence type="inferred from homology"/>
<dbReference type="InterPro" id="IPR057326">
    <property type="entry name" value="KR_dom"/>
</dbReference>
<dbReference type="InterPro" id="IPR036291">
    <property type="entry name" value="NAD(P)-bd_dom_sf"/>
</dbReference>
<dbReference type="Proteomes" id="UP000245711">
    <property type="component" value="Chromosome"/>
</dbReference>
<evidence type="ECO:0000256" key="1">
    <source>
        <dbReference type="ARBA" id="ARBA00006484"/>
    </source>
</evidence>
<dbReference type="PANTHER" id="PTHR42820:SF1">
    <property type="entry name" value="SHORT-CHAIN DEHYDROGENASE_REDUCTASE FAMILY PROTEIN"/>
    <property type="match status" value="1"/>
</dbReference>
<dbReference type="OrthoDB" id="9797538at2"/>
<dbReference type="SUPFAM" id="SSF51735">
    <property type="entry name" value="NAD(P)-binding Rossmann-fold domains"/>
    <property type="match status" value="1"/>
</dbReference>
<keyword evidence="5" id="KW-1185">Reference proteome</keyword>
<keyword evidence="2" id="KW-0560">Oxidoreductase</keyword>
<dbReference type="InterPro" id="IPR020904">
    <property type="entry name" value="Sc_DH/Rdtase_CS"/>
</dbReference>
<name>A0A2S2C2B1_9NOCA</name>
<feature type="domain" description="Ketoreductase" evidence="3">
    <location>
        <begin position="8"/>
        <end position="190"/>
    </location>
</feature>
<evidence type="ECO:0000313" key="4">
    <source>
        <dbReference type="EMBL" id="AWK74989.1"/>
    </source>
</evidence>
<dbReference type="PANTHER" id="PTHR42820">
    <property type="entry name" value="SHORT-CHAIN DEHYDROGENASE REDUCTASE"/>
    <property type="match status" value="1"/>
</dbReference>
<dbReference type="InterPro" id="IPR002347">
    <property type="entry name" value="SDR_fam"/>
</dbReference>